<comment type="caution">
    <text evidence="2">The sequence shown here is derived from an EMBL/GenBank/DDBJ whole genome shotgun (WGS) entry which is preliminary data.</text>
</comment>
<evidence type="ECO:0000313" key="3">
    <source>
        <dbReference type="Proteomes" id="UP001519460"/>
    </source>
</evidence>
<proteinExistence type="predicted"/>
<protein>
    <submittedName>
        <fullName evidence="2">Uncharacterized protein</fullName>
    </submittedName>
</protein>
<dbReference type="AlphaFoldDB" id="A0ABD0K5T5"/>
<sequence length="79" mass="8381">MPAAPPAAVLNPLPPPGLPSLLLRLPRVVHTPPPLHPSPEKDDVVSPTKSRASISLLLRPYSCGIRTLPRSKGPLSRGK</sequence>
<feature type="region of interest" description="Disordered" evidence="1">
    <location>
        <begin position="30"/>
        <end position="50"/>
    </location>
</feature>
<evidence type="ECO:0000313" key="2">
    <source>
        <dbReference type="EMBL" id="KAK7482305.1"/>
    </source>
</evidence>
<dbReference type="EMBL" id="JACVVK020000247">
    <property type="protein sequence ID" value="KAK7482305.1"/>
    <property type="molecule type" value="Genomic_DNA"/>
</dbReference>
<name>A0ABD0K5T5_9CAEN</name>
<evidence type="ECO:0000256" key="1">
    <source>
        <dbReference type="SAM" id="MobiDB-lite"/>
    </source>
</evidence>
<dbReference type="Proteomes" id="UP001519460">
    <property type="component" value="Unassembled WGS sequence"/>
</dbReference>
<organism evidence="2 3">
    <name type="scientific">Batillaria attramentaria</name>
    <dbReference type="NCBI Taxonomy" id="370345"/>
    <lineage>
        <taxon>Eukaryota</taxon>
        <taxon>Metazoa</taxon>
        <taxon>Spiralia</taxon>
        <taxon>Lophotrochozoa</taxon>
        <taxon>Mollusca</taxon>
        <taxon>Gastropoda</taxon>
        <taxon>Caenogastropoda</taxon>
        <taxon>Sorbeoconcha</taxon>
        <taxon>Cerithioidea</taxon>
        <taxon>Batillariidae</taxon>
        <taxon>Batillaria</taxon>
    </lineage>
</organism>
<gene>
    <name evidence="2" type="ORF">BaRGS_00026433</name>
</gene>
<reference evidence="2 3" key="1">
    <citation type="journal article" date="2023" name="Sci. Data">
        <title>Genome assembly of the Korean intertidal mud-creeper Batillaria attramentaria.</title>
        <authorList>
            <person name="Patra A.K."/>
            <person name="Ho P.T."/>
            <person name="Jun S."/>
            <person name="Lee S.J."/>
            <person name="Kim Y."/>
            <person name="Won Y.J."/>
        </authorList>
    </citation>
    <scope>NUCLEOTIDE SEQUENCE [LARGE SCALE GENOMIC DNA]</scope>
    <source>
        <strain evidence="2">Wonlab-2016</strain>
    </source>
</reference>
<accession>A0ABD0K5T5</accession>
<keyword evidence="3" id="KW-1185">Reference proteome</keyword>